<dbReference type="PANTHER" id="PTHR23150:SF26">
    <property type="entry name" value="GENERIC METHYLTRANSFERASE"/>
    <property type="match status" value="1"/>
</dbReference>
<dbReference type="EMBL" id="JACVVK020000002">
    <property type="protein sequence ID" value="KAK7508322.1"/>
    <property type="molecule type" value="Genomic_DNA"/>
</dbReference>
<sequence>MSTRLLTGNLTFTSLRPLDLSTCTKDEILAYFENSYDLNESLFTALKDPSSIYKCPDRLRLPLVFYYAHTAVVYVNKLMLAGLLKERVNVSFEALFETGVDEMSWDDTENYRMGGSYKWPSVDDVVEYRRNVRNIILKLINDTPLQLPIDMDSPWWALMMGMEHERIHLETSSVLLRQLPAHLLQRPDGWVYAPLTWGSGLETNKMVRVEGGEVTLGKPTDFPSYGWDNEYGEFNCSVPPFEASQYLITNGEFLEFVLDGGYERQDLWTKEGWNWKQFREAKHPTFWVCDEGCKSGCGADLKEGSKYRYRAMFDVLDMPWDWPADVNYHEAKAFCSWKGPEYRLPAEAEHHLMRGTQLPVSIGTKSDIIFQEKSEANFNLRFGSSTPVNMFPPTDAGFYDVFGNVWEWTEDHFNGLNNFDTHFLYDDFSSPCFDGKHNMMLGGSWISTGDEASRFARFAFRRHFFQHLGFRMVRSVQREATPDVPARMVDTEVFVVGCGVLDKTPTVEKANVRHVLSTNKQYQFDAAMPLNGILELEFGFRDSLPAAAATLATNLTRSFNVPLTTAMHVGTATGRGAFELSKHFEKVLGVECCGKLADAALRLQSGATLTCGNGREATLDADVNPQRVIFKQLTWLPNEVHHHNLVLVSLLERVQNPKAWLLRLWEVTSPGGVTVIVSAEGCWDKDALHTHIGKRLHCVDAQQLPYTTPTGQATATVTVWRHK</sequence>
<comment type="similarity">
    <text evidence="1">Belongs to the sulfatase-modifying factor family.</text>
</comment>
<dbReference type="Proteomes" id="UP001519460">
    <property type="component" value="Unassembled WGS sequence"/>
</dbReference>
<dbReference type="InterPro" id="IPR042095">
    <property type="entry name" value="SUMF_sf"/>
</dbReference>
<accession>A0ABD0M9A1</accession>
<comment type="caution">
    <text evidence="3">The sequence shown here is derived from an EMBL/GenBank/DDBJ whole genome shotgun (WGS) entry which is preliminary data.</text>
</comment>
<keyword evidence="4" id="KW-1185">Reference proteome</keyword>
<dbReference type="FunFam" id="3.90.1580.10:FF:000008">
    <property type="entry name" value="Predicted protein"/>
    <property type="match status" value="1"/>
</dbReference>
<evidence type="ECO:0000256" key="1">
    <source>
        <dbReference type="ARBA" id="ARBA00005310"/>
    </source>
</evidence>
<name>A0ABD0M9A1_9CAEN</name>
<dbReference type="NCBIfam" id="TIGR04344">
    <property type="entry name" value="ovoA_Nterm"/>
    <property type="match status" value="1"/>
</dbReference>
<gene>
    <name evidence="3" type="ORF">BaRGS_00000561</name>
</gene>
<organism evidence="3 4">
    <name type="scientific">Batillaria attramentaria</name>
    <dbReference type="NCBI Taxonomy" id="370345"/>
    <lineage>
        <taxon>Eukaryota</taxon>
        <taxon>Metazoa</taxon>
        <taxon>Spiralia</taxon>
        <taxon>Lophotrochozoa</taxon>
        <taxon>Mollusca</taxon>
        <taxon>Gastropoda</taxon>
        <taxon>Caenogastropoda</taxon>
        <taxon>Sorbeoconcha</taxon>
        <taxon>Cerithioidea</taxon>
        <taxon>Batillariidae</taxon>
        <taxon>Batillaria</taxon>
    </lineage>
</organism>
<dbReference type="SUPFAM" id="SSF56436">
    <property type="entry name" value="C-type lectin-like"/>
    <property type="match status" value="1"/>
</dbReference>
<dbReference type="PANTHER" id="PTHR23150">
    <property type="entry name" value="SULFATASE MODIFYING FACTOR 1, 2"/>
    <property type="match status" value="1"/>
</dbReference>
<dbReference type="InterPro" id="IPR029063">
    <property type="entry name" value="SAM-dependent_MTases_sf"/>
</dbReference>
<evidence type="ECO:0000313" key="3">
    <source>
        <dbReference type="EMBL" id="KAK7508322.1"/>
    </source>
</evidence>
<dbReference type="InterPro" id="IPR051043">
    <property type="entry name" value="Sulfatase_Mod_Factor_Kinase"/>
</dbReference>
<dbReference type="InterPro" id="IPR016187">
    <property type="entry name" value="CTDL_fold"/>
</dbReference>
<dbReference type="SUPFAM" id="SSF53335">
    <property type="entry name" value="S-adenosyl-L-methionine-dependent methyltransferases"/>
    <property type="match status" value="1"/>
</dbReference>
<dbReference type="AlphaFoldDB" id="A0ABD0M9A1"/>
<dbReference type="Gene3D" id="3.90.1580.10">
    <property type="entry name" value="paralog of FGE (formylglycine-generating enzyme)"/>
    <property type="match status" value="1"/>
</dbReference>
<reference evidence="3 4" key="1">
    <citation type="journal article" date="2023" name="Sci. Data">
        <title>Genome assembly of the Korean intertidal mud-creeper Batillaria attramentaria.</title>
        <authorList>
            <person name="Patra A.K."/>
            <person name="Ho P.T."/>
            <person name="Jun S."/>
            <person name="Lee S.J."/>
            <person name="Kim Y."/>
            <person name="Won Y.J."/>
        </authorList>
    </citation>
    <scope>NUCLEOTIDE SEQUENCE [LARGE SCALE GENOMIC DNA]</scope>
    <source>
        <strain evidence="3">Wonlab-2016</strain>
    </source>
</reference>
<dbReference type="InterPro" id="IPR005532">
    <property type="entry name" value="SUMF_dom"/>
</dbReference>
<proteinExistence type="inferred from homology"/>
<evidence type="ECO:0000259" key="2">
    <source>
        <dbReference type="Pfam" id="PF03781"/>
    </source>
</evidence>
<feature type="domain" description="Sulfatase-modifying factor enzyme-like" evidence="2">
    <location>
        <begin position="203"/>
        <end position="474"/>
    </location>
</feature>
<dbReference type="Gene3D" id="3.40.50.150">
    <property type="entry name" value="Vaccinia Virus protein VP39"/>
    <property type="match status" value="1"/>
</dbReference>
<protein>
    <recommendedName>
        <fullName evidence="2">Sulfatase-modifying factor enzyme-like domain-containing protein</fullName>
    </recommendedName>
</protein>
<dbReference type="Pfam" id="PF03781">
    <property type="entry name" value="FGE-sulfatase"/>
    <property type="match status" value="1"/>
</dbReference>
<dbReference type="InterPro" id="IPR027577">
    <property type="entry name" value="OvoA_Nterm"/>
</dbReference>
<evidence type="ECO:0000313" key="4">
    <source>
        <dbReference type="Proteomes" id="UP001519460"/>
    </source>
</evidence>